<comment type="similarity">
    <text evidence="5">Belongs to the TatC family.</text>
</comment>
<keyword evidence="5" id="KW-0653">Protein transport</keyword>
<dbReference type="AlphaFoldDB" id="Q311X9"/>
<protein>
    <recommendedName>
        <fullName evidence="5">Sec-independent protein translocase protein TatC</fullName>
    </recommendedName>
</protein>
<keyword evidence="5" id="KW-0997">Cell inner membrane</keyword>
<evidence type="ECO:0000256" key="3">
    <source>
        <dbReference type="ARBA" id="ARBA00022989"/>
    </source>
</evidence>
<dbReference type="GO" id="GO:0065002">
    <property type="term" value="P:intracellular protein transmembrane transport"/>
    <property type="evidence" value="ECO:0007669"/>
    <property type="project" value="TreeGrafter"/>
</dbReference>
<dbReference type="Proteomes" id="UP000002710">
    <property type="component" value="Chromosome"/>
</dbReference>
<keyword evidence="8" id="KW-1185">Reference proteome</keyword>
<dbReference type="PRINTS" id="PR01840">
    <property type="entry name" value="TATCFAMILY"/>
</dbReference>
<dbReference type="PANTHER" id="PTHR30371:SF0">
    <property type="entry name" value="SEC-INDEPENDENT PROTEIN TRANSLOCASE PROTEIN TATC, CHLOROPLASTIC-RELATED"/>
    <property type="match status" value="1"/>
</dbReference>
<feature type="transmembrane region" description="Helical" evidence="5">
    <location>
        <begin position="218"/>
        <end position="245"/>
    </location>
</feature>
<feature type="compositionally biased region" description="Polar residues" evidence="6">
    <location>
        <begin position="22"/>
        <end position="46"/>
    </location>
</feature>
<accession>Q311X9</accession>
<reference evidence="7 8" key="1">
    <citation type="journal article" date="2011" name="J. Bacteriol.">
        <title>Complete genome sequence and updated annotation of Desulfovibrio alaskensis G20.</title>
        <authorList>
            <person name="Hauser L.J."/>
            <person name="Land M.L."/>
            <person name="Brown S.D."/>
            <person name="Larimer F."/>
            <person name="Keller K.L."/>
            <person name="Rapp-Giles B.J."/>
            <person name="Price M.N."/>
            <person name="Lin M."/>
            <person name="Bruce D.C."/>
            <person name="Detter J.C."/>
            <person name="Tapia R."/>
            <person name="Han C.S."/>
            <person name="Goodwin L.A."/>
            <person name="Cheng J.F."/>
            <person name="Pitluck S."/>
            <person name="Copeland A."/>
            <person name="Lucas S."/>
            <person name="Nolan M."/>
            <person name="Lapidus A.L."/>
            <person name="Palumbo A.V."/>
            <person name="Wall J.D."/>
        </authorList>
    </citation>
    <scope>NUCLEOTIDE SEQUENCE [LARGE SCALE GENOMIC DNA]</scope>
    <source>
        <strain evidence="8">ATCC BAA 1058 / DSM 17464 / G20</strain>
    </source>
</reference>
<dbReference type="Pfam" id="PF00902">
    <property type="entry name" value="TatC"/>
    <property type="match status" value="1"/>
</dbReference>
<gene>
    <name evidence="5" type="primary">tatC</name>
    <name evidence="7" type="ordered locus">Dde_1468</name>
</gene>
<feature type="transmembrane region" description="Helical" evidence="5">
    <location>
        <begin position="265"/>
        <end position="290"/>
    </location>
</feature>
<evidence type="ECO:0000313" key="7">
    <source>
        <dbReference type="EMBL" id="ABB38267.1"/>
    </source>
</evidence>
<feature type="transmembrane region" description="Helical" evidence="5">
    <location>
        <begin position="185"/>
        <end position="206"/>
    </location>
</feature>
<name>Q311X9_OLEA2</name>
<keyword evidence="4 5" id="KW-0472">Membrane</keyword>
<feature type="compositionally biased region" description="Low complexity" evidence="6">
    <location>
        <begin position="47"/>
        <end position="57"/>
    </location>
</feature>
<keyword evidence="5" id="KW-0813">Transport</keyword>
<evidence type="ECO:0000256" key="5">
    <source>
        <dbReference type="HAMAP-Rule" id="MF_00902"/>
    </source>
</evidence>
<sequence>MSDELKRDGQTGDSEEHETAANGETGTSTADAGQGDTNEQPAAEQQDTAADSTPGDGTDADTGDAAADDPSAESADDNNKAGAENAPALSESVPPVPAVNRVTEAAADEEEDEDERPMTLLEHLDELRFRLVRCCIAVGIGFLACYGFAEQLFGYLVAPLLAVMPETSTLIFTELPEAFFTYLKISIVAGMFLTSPYIFYQIWAFIAPGLYDEEKKYIIPMAGVSALFFASGACFGYFIVFPFAFDFFMSFNNETIQAMPKLGEYLGFSLKLLIAFGLIFEMPLFAFFGARIGILTAAAMRKARKVAVLCFFIVAAILTPPDVISQLLMAGPLLLLYEVSIYVAQIFGRSAKAGGQDEDENDEQEETA</sequence>
<comment type="caution">
    <text evidence="5">Lacks conserved residue(s) required for the propagation of feature annotation.</text>
</comment>
<dbReference type="eggNOG" id="COG0805">
    <property type="taxonomic scope" value="Bacteria"/>
</dbReference>
<feature type="transmembrane region" description="Helical" evidence="5">
    <location>
        <begin position="131"/>
        <end position="149"/>
    </location>
</feature>
<comment type="subcellular location">
    <subcellularLocation>
        <location evidence="5">Cell inner membrane</location>
        <topology evidence="5">Multi-pass membrane protein</topology>
    </subcellularLocation>
    <subcellularLocation>
        <location evidence="1">Membrane</location>
        <topology evidence="1">Multi-pass membrane protein</topology>
    </subcellularLocation>
</comment>
<evidence type="ECO:0000256" key="2">
    <source>
        <dbReference type="ARBA" id="ARBA00022692"/>
    </source>
</evidence>
<evidence type="ECO:0000256" key="1">
    <source>
        <dbReference type="ARBA" id="ARBA00004141"/>
    </source>
</evidence>
<feature type="compositionally biased region" description="Basic and acidic residues" evidence="6">
    <location>
        <begin position="1"/>
        <end position="10"/>
    </location>
</feature>
<dbReference type="InterPro" id="IPR002033">
    <property type="entry name" value="TatC"/>
</dbReference>
<feature type="compositionally biased region" description="Acidic residues" evidence="6">
    <location>
        <begin position="58"/>
        <end position="76"/>
    </location>
</feature>
<dbReference type="HOGENOM" id="CLU_031942_4_0_7"/>
<keyword evidence="5" id="KW-0811">Translocation</keyword>
<proteinExistence type="inferred from homology"/>
<dbReference type="STRING" id="207559.Dde_1468"/>
<dbReference type="HAMAP" id="MF_00902">
    <property type="entry name" value="TatC"/>
    <property type="match status" value="1"/>
</dbReference>
<dbReference type="GO" id="GO:0009977">
    <property type="term" value="F:proton motive force dependent protein transmembrane transporter activity"/>
    <property type="evidence" value="ECO:0007669"/>
    <property type="project" value="TreeGrafter"/>
</dbReference>
<keyword evidence="2 5" id="KW-0812">Transmembrane</keyword>
<comment type="function">
    <text evidence="5">Part of the twin-arginine translocation (Tat) system that transports large folded proteins containing a characteristic twin-arginine motif in their signal peptide across membranes.</text>
</comment>
<dbReference type="GO" id="GO:0043953">
    <property type="term" value="P:protein transport by the Tat complex"/>
    <property type="evidence" value="ECO:0007669"/>
    <property type="project" value="UniProtKB-UniRule"/>
</dbReference>
<organism evidence="7 8">
    <name type="scientific">Oleidesulfovibrio alaskensis (strain ATCC BAA-1058 / DSM 17464 / G20)</name>
    <name type="common">Desulfovibrio alaskensis</name>
    <dbReference type="NCBI Taxonomy" id="207559"/>
    <lineage>
        <taxon>Bacteria</taxon>
        <taxon>Pseudomonadati</taxon>
        <taxon>Thermodesulfobacteriota</taxon>
        <taxon>Desulfovibrionia</taxon>
        <taxon>Desulfovibrionales</taxon>
        <taxon>Desulfovibrionaceae</taxon>
        <taxon>Oleidesulfovibrio</taxon>
    </lineage>
</organism>
<comment type="subunit">
    <text evidence="5">Forms a complex with TatA.</text>
</comment>
<evidence type="ECO:0000256" key="4">
    <source>
        <dbReference type="ARBA" id="ARBA00023136"/>
    </source>
</evidence>
<dbReference type="KEGG" id="dde:Dde_1468"/>
<dbReference type="NCBIfam" id="TIGR00945">
    <property type="entry name" value="tatC"/>
    <property type="match status" value="1"/>
</dbReference>
<dbReference type="PANTHER" id="PTHR30371">
    <property type="entry name" value="SEC-INDEPENDENT PROTEIN TRANSLOCASE PROTEIN TATC"/>
    <property type="match status" value="1"/>
</dbReference>
<feature type="region of interest" description="Disordered" evidence="6">
    <location>
        <begin position="1"/>
        <end position="99"/>
    </location>
</feature>
<keyword evidence="5" id="KW-1003">Cell membrane</keyword>
<dbReference type="EMBL" id="CP000112">
    <property type="protein sequence ID" value="ABB38267.1"/>
    <property type="molecule type" value="Genomic_DNA"/>
</dbReference>
<keyword evidence="3 5" id="KW-1133">Transmembrane helix</keyword>
<dbReference type="GO" id="GO:0033281">
    <property type="term" value="C:TAT protein transport complex"/>
    <property type="evidence" value="ECO:0007669"/>
    <property type="project" value="UniProtKB-UniRule"/>
</dbReference>
<evidence type="ECO:0000313" key="8">
    <source>
        <dbReference type="Proteomes" id="UP000002710"/>
    </source>
</evidence>
<evidence type="ECO:0000256" key="6">
    <source>
        <dbReference type="SAM" id="MobiDB-lite"/>
    </source>
</evidence>